<dbReference type="AlphaFoldDB" id="A0A1L3LLX0"/>
<dbReference type="KEGG" id="same:SAMCFNEI73_Ch1810"/>
<dbReference type="EMBL" id="CP013107">
    <property type="protein sequence ID" value="APG91100.1"/>
    <property type="molecule type" value="Genomic_DNA"/>
</dbReference>
<dbReference type="RefSeq" id="WP_064253651.1">
    <property type="nucleotide sequence ID" value="NZ_CP013107.1"/>
</dbReference>
<reference evidence="1 2" key="1">
    <citation type="submission" date="2015-10" db="EMBL/GenBank/DDBJ databases">
        <title>Genomic differences between typical nodule nitrogen-fixing rhizobial strains and those coming from bean seeds.</title>
        <authorList>
            <person name="Peralta H."/>
            <person name="Aguilar-Vera A."/>
            <person name="Diaz R."/>
            <person name="Mora Y."/>
            <person name="Martinez-Batallar G."/>
            <person name="Salazar E."/>
            <person name="Vargas-Lagunas C."/>
            <person name="Encarnacion S."/>
            <person name="Girard L."/>
            <person name="Mora J."/>
        </authorList>
    </citation>
    <scope>NUCLEOTIDE SEQUENCE [LARGE SCALE GENOMIC DNA]</scope>
    <source>
        <strain evidence="1 2">CFNEI 73</strain>
    </source>
</reference>
<gene>
    <name evidence="1" type="ORF">SAMCFNEI73_Ch1810</name>
</gene>
<dbReference type="OrthoDB" id="8185933at2"/>
<evidence type="ECO:0000313" key="1">
    <source>
        <dbReference type="EMBL" id="APG91100.1"/>
    </source>
</evidence>
<protein>
    <submittedName>
        <fullName evidence="1">Uncharacterized protein</fullName>
    </submittedName>
</protein>
<proteinExistence type="predicted"/>
<dbReference type="Proteomes" id="UP000182306">
    <property type="component" value="Chromosome"/>
</dbReference>
<name>A0A1L3LLX0_9HYPH</name>
<evidence type="ECO:0000313" key="2">
    <source>
        <dbReference type="Proteomes" id="UP000182306"/>
    </source>
</evidence>
<accession>A0A1L3LLX0</accession>
<dbReference type="InterPro" id="IPR011010">
    <property type="entry name" value="DNA_brk_join_enz"/>
</dbReference>
<sequence length="428" mass="48154">MVPVSMPRYTSFKRKQNGSISYFWTCPTAFRKAGAPYTSATLGHDLSQKELNEAAAVWNERLDEWRKERNPFQEPDLTRYGTVEWLVNAYLKHDSFLERVAEFSRPDYRRVLDRVCDMKIKAGATGPLFRFGDAKINQIGVSTAEKLYHAFHGEGAARTSEKVITYCKAMWKRMQPHHPDLFRKDTPNPWEGVTVKKREKAVKGHVDRETVYEFAKGAIKEGRGELAAAAVLAFEWLMRPSSIGAGYAAWSGYRGPSDPDKIQIKHRKNGESASHPLEFTEEDGTTVMLYQDAEEVLGQTPRYGTSIVCKKNGQLFGDGTYLAHEVREMGDKLGIEGFSLDKCRHGGMTELEEMGLTEGQGRVLSKHKTAKAYRGYAKETEKRVLEATKKRMGATSGKAVEEQSENAISEMAKDVFQKSAIAKSDRKG</sequence>
<organism evidence="1 2">
    <name type="scientific">Sinorhizobium americanum</name>
    <dbReference type="NCBI Taxonomy" id="194963"/>
    <lineage>
        <taxon>Bacteria</taxon>
        <taxon>Pseudomonadati</taxon>
        <taxon>Pseudomonadota</taxon>
        <taxon>Alphaproteobacteria</taxon>
        <taxon>Hyphomicrobiales</taxon>
        <taxon>Rhizobiaceae</taxon>
        <taxon>Sinorhizobium/Ensifer group</taxon>
        <taxon>Sinorhizobium</taxon>
    </lineage>
</organism>
<keyword evidence="2" id="KW-1185">Reference proteome</keyword>
<dbReference type="SUPFAM" id="SSF56349">
    <property type="entry name" value="DNA breaking-rejoining enzymes"/>
    <property type="match status" value="1"/>
</dbReference>
<dbReference type="GO" id="GO:0003677">
    <property type="term" value="F:DNA binding"/>
    <property type="evidence" value="ECO:0007669"/>
    <property type="project" value="InterPro"/>
</dbReference>
<dbReference type="STRING" id="194963.SAMCFNEI73_Ch1810"/>